<dbReference type="GO" id="GO:0005886">
    <property type="term" value="C:plasma membrane"/>
    <property type="evidence" value="ECO:0007669"/>
    <property type="project" value="UniProtKB-SubCell"/>
</dbReference>
<keyword evidence="4 6" id="KW-1133">Transmembrane helix</keyword>
<evidence type="ECO:0000256" key="2">
    <source>
        <dbReference type="ARBA" id="ARBA00022475"/>
    </source>
</evidence>
<dbReference type="PANTHER" id="PTHR30213">
    <property type="entry name" value="INNER MEMBRANE PROTEIN YHJD"/>
    <property type="match status" value="1"/>
</dbReference>
<dbReference type="PIRSF" id="PIRSF035875">
    <property type="entry name" value="RNase_BN"/>
    <property type="match status" value="1"/>
</dbReference>
<keyword evidence="5 6" id="KW-0472">Membrane</keyword>
<evidence type="ECO:0000256" key="6">
    <source>
        <dbReference type="SAM" id="Phobius"/>
    </source>
</evidence>
<dbReference type="Pfam" id="PF03631">
    <property type="entry name" value="Virul_fac_BrkB"/>
    <property type="match status" value="1"/>
</dbReference>
<dbReference type="EMBL" id="LT670818">
    <property type="protein sequence ID" value="SHG74622.1"/>
    <property type="molecule type" value="Genomic_DNA"/>
</dbReference>
<dbReference type="Proteomes" id="UP000190675">
    <property type="component" value="Chromosome I"/>
</dbReference>
<dbReference type="NCBIfam" id="TIGR00765">
    <property type="entry name" value="yihY_not_rbn"/>
    <property type="match status" value="1"/>
</dbReference>
<feature type="transmembrane region" description="Helical" evidence="6">
    <location>
        <begin position="112"/>
        <end position="132"/>
    </location>
</feature>
<feature type="transmembrane region" description="Helical" evidence="6">
    <location>
        <begin position="51"/>
        <end position="74"/>
    </location>
</feature>
<dbReference type="InterPro" id="IPR017039">
    <property type="entry name" value="Virul_fac_BrkB"/>
</dbReference>
<organism evidence="7 8">
    <name type="scientific">Bradyrhizobium erythrophlei</name>
    <dbReference type="NCBI Taxonomy" id="1437360"/>
    <lineage>
        <taxon>Bacteria</taxon>
        <taxon>Pseudomonadati</taxon>
        <taxon>Pseudomonadota</taxon>
        <taxon>Alphaproteobacteria</taxon>
        <taxon>Hyphomicrobiales</taxon>
        <taxon>Nitrobacteraceae</taxon>
        <taxon>Bradyrhizobium</taxon>
    </lineage>
</organism>
<evidence type="ECO:0000313" key="8">
    <source>
        <dbReference type="Proteomes" id="UP000190675"/>
    </source>
</evidence>
<accession>A0A1M5MBP1</accession>
<sequence length="308" mass="32962">MNPLPFHRHRVLRIEDSSSVGNEGAAMLWTVVKEAAANWSSHKDSRQGAALAYYSVFSLGPIIVIAIAVAGFFFGQEAVSGRVASSIKDMLGDTGAKAVQAMLADAGRPREGFVATLLGLGAVIFAAIGVVVQLKDALNIVWEVGETSGDGIWHFIRNYIVSLAAVLALGFLLLVSLLVTAGLAAFGKYAAPHVQEWLLHLVTIMASIGVISLLFAMMFKWLPDAAVDWYDVWLGAVVTAVLFELGKSAIGFYIGKQGLESTYGASASIIVILIWVYYSSQIILLGAEITHAFAKHKAPLEILNKSGR</sequence>
<dbReference type="PANTHER" id="PTHR30213:SF1">
    <property type="entry name" value="INNER MEMBRANE PROTEIN YHJD"/>
    <property type="match status" value="1"/>
</dbReference>
<dbReference type="AlphaFoldDB" id="A0A1M5MBP1"/>
<keyword evidence="3 6" id="KW-0812">Transmembrane</keyword>
<evidence type="ECO:0000313" key="7">
    <source>
        <dbReference type="EMBL" id="SHG74622.1"/>
    </source>
</evidence>
<gene>
    <name evidence="7" type="ORF">SAMN05444169_3935</name>
</gene>
<comment type="subcellular location">
    <subcellularLocation>
        <location evidence="1">Cell membrane</location>
        <topology evidence="1">Multi-pass membrane protein</topology>
    </subcellularLocation>
</comment>
<protein>
    <submittedName>
        <fullName evidence="7">Membrane protein</fullName>
    </submittedName>
</protein>
<evidence type="ECO:0000256" key="1">
    <source>
        <dbReference type="ARBA" id="ARBA00004651"/>
    </source>
</evidence>
<keyword evidence="2" id="KW-1003">Cell membrane</keyword>
<reference evidence="7 8" key="1">
    <citation type="submission" date="2016-11" db="EMBL/GenBank/DDBJ databases">
        <authorList>
            <person name="Jaros S."/>
            <person name="Januszkiewicz K."/>
            <person name="Wedrychowicz H."/>
        </authorList>
    </citation>
    <scope>NUCLEOTIDE SEQUENCE [LARGE SCALE GENOMIC DNA]</scope>
    <source>
        <strain evidence="7 8">GAS242</strain>
    </source>
</reference>
<evidence type="ECO:0000256" key="5">
    <source>
        <dbReference type="ARBA" id="ARBA00023136"/>
    </source>
</evidence>
<feature type="transmembrane region" description="Helical" evidence="6">
    <location>
        <begin position="198"/>
        <end position="221"/>
    </location>
</feature>
<proteinExistence type="predicted"/>
<evidence type="ECO:0000256" key="3">
    <source>
        <dbReference type="ARBA" id="ARBA00022692"/>
    </source>
</evidence>
<feature type="transmembrane region" description="Helical" evidence="6">
    <location>
        <begin position="233"/>
        <end position="254"/>
    </location>
</feature>
<evidence type="ECO:0000256" key="4">
    <source>
        <dbReference type="ARBA" id="ARBA00022989"/>
    </source>
</evidence>
<dbReference type="RefSeq" id="WP_244567950.1">
    <property type="nucleotide sequence ID" value="NZ_LT670818.1"/>
</dbReference>
<feature type="transmembrane region" description="Helical" evidence="6">
    <location>
        <begin position="159"/>
        <end position="186"/>
    </location>
</feature>
<feature type="transmembrane region" description="Helical" evidence="6">
    <location>
        <begin position="261"/>
        <end position="278"/>
    </location>
</feature>
<name>A0A1M5MBP1_9BRAD</name>